<dbReference type="Proteomes" id="UP000076420">
    <property type="component" value="Unassembled WGS sequence"/>
</dbReference>
<name>A0A2C9KWM8_BIOGL</name>
<dbReference type="PANTHER" id="PTHR37352:SF1">
    <property type="entry name" value="TESTIS-SPECIFIC GENE 13 PROTEIN"/>
    <property type="match status" value="1"/>
</dbReference>
<dbReference type="OrthoDB" id="9946729at2759"/>
<reference evidence="2" key="1">
    <citation type="submission" date="2020-05" db="UniProtKB">
        <authorList>
            <consortium name="EnsemblMetazoa"/>
        </authorList>
    </citation>
    <scope>IDENTIFICATION</scope>
    <source>
        <strain evidence="2">BB02</strain>
    </source>
</reference>
<dbReference type="VEuPathDB" id="VectorBase:BGLB024385"/>
<dbReference type="InterPro" id="IPR029241">
    <property type="entry name" value="TSGA13"/>
</dbReference>
<protein>
    <submittedName>
        <fullName evidence="2">Uncharacterized protein</fullName>
    </submittedName>
</protein>
<evidence type="ECO:0000313" key="3">
    <source>
        <dbReference type="Proteomes" id="UP000076420"/>
    </source>
</evidence>
<feature type="region of interest" description="Disordered" evidence="1">
    <location>
        <begin position="1"/>
        <end position="30"/>
    </location>
</feature>
<feature type="compositionally biased region" description="Polar residues" evidence="1">
    <location>
        <begin position="1"/>
        <end position="14"/>
    </location>
</feature>
<proteinExistence type="predicted"/>
<dbReference type="KEGG" id="bgt:106075360"/>
<dbReference type="AlphaFoldDB" id="A0A2C9KWM8"/>
<sequence>MKGENSSLVSQDQLNRLGPSMQLKRRSTRSNLTKSLQGHLGAEHIWSTLRSDSLKKLHLLDEKFPPELKATVSAHVREGLTKHKNPVSRNFVVTDDVPDLKQLMDQSFIKHIRNEKHKAHLMYHSSQKNHDRSKILLFNNPLPNLAEDGISKFLPVEKNESSEWMEKGLEDKNSIDINSETENLKPLKRKTRQAVTVQSPLGSDVSETLQDIWSTILSYRQPRKETRYHFLTEKEATVHGQFRQRYENYDTLSTQPKPLPLCFNENKVTLSAPVQQQPKQIESPWQPLSLQALVEYKEQKKTEGQGDFHLGRPKMWKTSVKNIVEV</sequence>
<gene>
    <name evidence="2" type="primary">106075360</name>
</gene>
<dbReference type="EnsemblMetazoa" id="BGLB024385-RA">
    <property type="protein sequence ID" value="BGLB024385-PA"/>
    <property type="gene ID" value="BGLB024385"/>
</dbReference>
<dbReference type="VEuPathDB" id="VectorBase:BGLAX_027454"/>
<accession>A0A2C9KWM8</accession>
<evidence type="ECO:0000313" key="2">
    <source>
        <dbReference type="EnsemblMetazoa" id="BGLB024385-PA"/>
    </source>
</evidence>
<organism evidence="2 3">
    <name type="scientific">Biomphalaria glabrata</name>
    <name type="common">Bloodfluke planorb</name>
    <name type="synonym">Freshwater snail</name>
    <dbReference type="NCBI Taxonomy" id="6526"/>
    <lineage>
        <taxon>Eukaryota</taxon>
        <taxon>Metazoa</taxon>
        <taxon>Spiralia</taxon>
        <taxon>Lophotrochozoa</taxon>
        <taxon>Mollusca</taxon>
        <taxon>Gastropoda</taxon>
        <taxon>Heterobranchia</taxon>
        <taxon>Euthyneura</taxon>
        <taxon>Panpulmonata</taxon>
        <taxon>Hygrophila</taxon>
        <taxon>Lymnaeoidea</taxon>
        <taxon>Planorbidae</taxon>
        <taxon>Biomphalaria</taxon>
    </lineage>
</organism>
<evidence type="ECO:0000256" key="1">
    <source>
        <dbReference type="SAM" id="MobiDB-lite"/>
    </source>
</evidence>
<dbReference type="STRING" id="6526.A0A2C9KWM8"/>
<dbReference type="PANTHER" id="PTHR37352">
    <property type="entry name" value="TESTIS-SPECIFIC GENE 13 PROTEIN"/>
    <property type="match status" value="1"/>
</dbReference>